<organism evidence="1 2">
    <name type="scientific">[Torrubiella] hemipterigena</name>
    <dbReference type="NCBI Taxonomy" id="1531966"/>
    <lineage>
        <taxon>Eukaryota</taxon>
        <taxon>Fungi</taxon>
        <taxon>Dikarya</taxon>
        <taxon>Ascomycota</taxon>
        <taxon>Pezizomycotina</taxon>
        <taxon>Sordariomycetes</taxon>
        <taxon>Hypocreomycetidae</taxon>
        <taxon>Hypocreales</taxon>
        <taxon>Clavicipitaceae</taxon>
        <taxon>Clavicipitaceae incertae sedis</taxon>
        <taxon>'Torrubiella' clade</taxon>
    </lineage>
</organism>
<reference evidence="1 2" key="1">
    <citation type="journal article" date="2015" name="Genome Announc.">
        <title>Draft Genome Sequence and Gene Annotation of the Entomopathogenic Fungus Verticillium hemipterigenum.</title>
        <authorList>
            <person name="Horn F."/>
            <person name="Habel A."/>
            <person name="Scharf D.H."/>
            <person name="Dworschak J."/>
            <person name="Brakhage A.A."/>
            <person name="Guthke R."/>
            <person name="Hertweck C."/>
            <person name="Linde J."/>
        </authorList>
    </citation>
    <scope>NUCLEOTIDE SEQUENCE [LARGE SCALE GENOMIC DNA]</scope>
</reference>
<dbReference type="InterPro" id="IPR038656">
    <property type="entry name" value="Peptidase_G1_sf"/>
</dbReference>
<dbReference type="CDD" id="cd13426">
    <property type="entry name" value="Peptidase_G1"/>
    <property type="match status" value="1"/>
</dbReference>
<protein>
    <recommendedName>
        <fullName evidence="3">Peptidase A4 family protein</fullName>
    </recommendedName>
</protein>
<dbReference type="GO" id="GO:0006508">
    <property type="term" value="P:proteolysis"/>
    <property type="evidence" value="ECO:0007669"/>
    <property type="project" value="InterPro"/>
</dbReference>
<dbReference type="OrthoDB" id="2862635at2759"/>
<dbReference type="STRING" id="1531966.A0A0A1TIB0"/>
<dbReference type="Proteomes" id="UP000039046">
    <property type="component" value="Unassembled WGS sequence"/>
</dbReference>
<dbReference type="InterPro" id="IPR013320">
    <property type="entry name" value="ConA-like_dom_sf"/>
</dbReference>
<dbReference type="AlphaFoldDB" id="A0A0A1TIB0"/>
<dbReference type="HOGENOM" id="CLU_066466_1_0_1"/>
<name>A0A0A1TIB0_9HYPO</name>
<evidence type="ECO:0008006" key="3">
    <source>
        <dbReference type="Google" id="ProtNLM"/>
    </source>
</evidence>
<dbReference type="PANTHER" id="PTHR37536">
    <property type="entry name" value="PUTATIVE (AFU_ORTHOLOGUE AFUA_3G02970)-RELATED"/>
    <property type="match status" value="1"/>
</dbReference>
<keyword evidence="2" id="KW-1185">Reference proteome</keyword>
<proteinExistence type="predicted"/>
<dbReference type="InterPro" id="IPR000250">
    <property type="entry name" value="Peptidase_G1"/>
</dbReference>
<dbReference type="Pfam" id="PF01828">
    <property type="entry name" value="Peptidase_A4"/>
    <property type="match status" value="1"/>
</dbReference>
<dbReference type="Gene3D" id="2.60.120.700">
    <property type="entry name" value="Peptidase G1"/>
    <property type="match status" value="1"/>
</dbReference>
<evidence type="ECO:0000313" key="1">
    <source>
        <dbReference type="EMBL" id="CEJ89442.1"/>
    </source>
</evidence>
<dbReference type="EMBL" id="CDHN01000002">
    <property type="protein sequence ID" value="CEJ89442.1"/>
    <property type="molecule type" value="Genomic_DNA"/>
</dbReference>
<dbReference type="PRINTS" id="PR00977">
    <property type="entry name" value="SCYTLDPTASE"/>
</dbReference>
<dbReference type="PANTHER" id="PTHR37536:SF1">
    <property type="entry name" value="ASPERGILLOPEPSIN, PUTAITVE (AFU_ORTHOLOGUE AFUA_7G01200)"/>
    <property type="match status" value="1"/>
</dbReference>
<evidence type="ECO:0000313" key="2">
    <source>
        <dbReference type="Proteomes" id="UP000039046"/>
    </source>
</evidence>
<dbReference type="SUPFAM" id="SSF49899">
    <property type="entry name" value="Concanavalin A-like lectins/glucanases"/>
    <property type="match status" value="1"/>
</dbReference>
<gene>
    <name evidence="1" type="ORF">VHEMI05285</name>
</gene>
<dbReference type="GO" id="GO:0070007">
    <property type="term" value="F:glutamic-type endopeptidase activity"/>
    <property type="evidence" value="ECO:0007669"/>
    <property type="project" value="InterPro"/>
</dbReference>
<sequence length="249" mass="27163">MKLLSTLLLTVANAAVISHKSSVGRPAMIYDALANYTTTPLEHNIQDRAANYDTNWAGSVQEGSNWSFITGTSRIPYVADQNGASATLVGIDGLRCTNAVLQTGYTIWGAGAVELWYEWWPNPSYHYSSVSAKAGDYIRMSVWAYNSTSGRVMIENLTTGQSDYRTFQGMNNNQLCRSDAAWIVGTPTYNGQQMQLANFGTIDITNTQAQGDHGTMGAAGGNIVNIYQNGYQRTSCGAKNDGMECRYVQ</sequence>
<accession>A0A0A1TIB0</accession>